<protein>
    <submittedName>
        <fullName evidence="2">Uncharacterized protein</fullName>
    </submittedName>
</protein>
<proteinExistence type="predicted"/>
<reference evidence="2" key="1">
    <citation type="submission" date="2013-12" db="EMBL/GenBank/DDBJ databases">
        <title>A Varibaculum cambriense genome reconstructed from a premature infant gut community with otherwise low bacterial novelty that shifts toward anaerobic metabolism during the third week of life.</title>
        <authorList>
            <person name="Brown C.T."/>
            <person name="Sharon I."/>
            <person name="Thomas B.C."/>
            <person name="Castelle C.J."/>
            <person name="Morowitz M.J."/>
            <person name="Banfield J.F."/>
        </authorList>
    </citation>
    <scope>NUCLEOTIDE SEQUENCE</scope>
</reference>
<gene>
    <name evidence="2" type="ORF">Q604_UNBC16037G0001</name>
</gene>
<feature type="compositionally biased region" description="Polar residues" evidence="1">
    <location>
        <begin position="1"/>
        <end position="13"/>
    </location>
</feature>
<comment type="caution">
    <text evidence="2">The sequence shown here is derived from an EMBL/GenBank/DDBJ whole genome shotgun (WGS) entry which is preliminary data.</text>
</comment>
<dbReference type="AlphaFoldDB" id="W1XGF8"/>
<organism evidence="2">
    <name type="scientific">human gut metagenome</name>
    <dbReference type="NCBI Taxonomy" id="408170"/>
    <lineage>
        <taxon>unclassified sequences</taxon>
        <taxon>metagenomes</taxon>
        <taxon>organismal metagenomes</taxon>
    </lineage>
</organism>
<dbReference type="EMBL" id="AZMM01016037">
    <property type="protein sequence ID" value="ETJ29428.1"/>
    <property type="molecule type" value="Genomic_DNA"/>
</dbReference>
<evidence type="ECO:0000313" key="2">
    <source>
        <dbReference type="EMBL" id="ETJ29428.1"/>
    </source>
</evidence>
<evidence type="ECO:0000256" key="1">
    <source>
        <dbReference type="SAM" id="MobiDB-lite"/>
    </source>
</evidence>
<sequence>MHNLDNTNQMTAETDTHPDRKS</sequence>
<name>W1XGF8_9ZZZZ</name>
<feature type="region of interest" description="Disordered" evidence="1">
    <location>
        <begin position="1"/>
        <end position="22"/>
    </location>
</feature>
<accession>W1XGF8</accession>
<feature type="non-terminal residue" evidence="2">
    <location>
        <position position="22"/>
    </location>
</feature>